<organism evidence="2 3">
    <name type="scientific">Petromyces alliaceus</name>
    <name type="common">Aspergillus alliaceus</name>
    <dbReference type="NCBI Taxonomy" id="209559"/>
    <lineage>
        <taxon>Eukaryota</taxon>
        <taxon>Fungi</taxon>
        <taxon>Dikarya</taxon>
        <taxon>Ascomycota</taxon>
        <taxon>Pezizomycotina</taxon>
        <taxon>Eurotiomycetes</taxon>
        <taxon>Eurotiomycetidae</taxon>
        <taxon>Eurotiales</taxon>
        <taxon>Aspergillaceae</taxon>
        <taxon>Aspergillus</taxon>
        <taxon>Aspergillus subgen. Circumdati</taxon>
    </lineage>
</organism>
<dbReference type="EMBL" id="SPNV01000147">
    <property type="protein sequence ID" value="KAF5859925.1"/>
    <property type="molecule type" value="Genomic_DNA"/>
</dbReference>
<dbReference type="InterPro" id="IPR055080">
    <property type="entry name" value="Gal80p-like_C"/>
</dbReference>
<feature type="domain" description="Gal80p-like C-terminal" evidence="1">
    <location>
        <begin position="246"/>
        <end position="384"/>
    </location>
</feature>
<dbReference type="PANTHER" id="PTHR43708:SF1">
    <property type="entry name" value="GALACTOSE_LACTOSE METABOLISM REGULATORY PROTEIN GAL80"/>
    <property type="match status" value="1"/>
</dbReference>
<proteinExistence type="predicted"/>
<accession>A0A8H6A4V4</accession>
<evidence type="ECO:0000313" key="3">
    <source>
        <dbReference type="Proteomes" id="UP000541154"/>
    </source>
</evidence>
<reference evidence="2 3" key="1">
    <citation type="submission" date="2019-04" db="EMBL/GenBank/DDBJ databases">
        <title>Aspergillus burnettii sp. nov., novel species from soil in southeast Queensland.</title>
        <authorList>
            <person name="Gilchrist C.L.M."/>
            <person name="Pitt J.I."/>
            <person name="Lange L."/>
            <person name="Lacey H.J."/>
            <person name="Vuong D."/>
            <person name="Midgley D.J."/>
            <person name="Greenfield P."/>
            <person name="Bradbury M."/>
            <person name="Lacey E."/>
            <person name="Busk P.K."/>
            <person name="Pilgaard B."/>
            <person name="Chooi Y.H."/>
            <person name="Piggott A.M."/>
        </authorList>
    </citation>
    <scope>NUCLEOTIDE SEQUENCE [LARGE SCALE GENOMIC DNA]</scope>
    <source>
        <strain evidence="2 3">FRR 5400</strain>
    </source>
</reference>
<keyword evidence="3" id="KW-1185">Reference proteome</keyword>
<dbReference type="Pfam" id="PF22685">
    <property type="entry name" value="Gal80p_C-like"/>
    <property type="match status" value="1"/>
</dbReference>
<sequence>MTLSSQQVQLGDVLQALPLKTAGSTLSTAHSYCVSSHQKNERSNRLTPPLVMLFWAPRTSLVADGDEQTLDFFLEIYKVLGGGPVITGGYMGQSAKEAVEGRYKGINEDLPLRPYELEHCYPVCVSQEDTLITSSMKSTELPLLQLQQLELPCRREERHYVITGMSTGDQSAGSGIPSPDSKFKIVAVCNSSVESAARSVKELKLPSDWPLGGSLKEAKELLGVAEENNVKLAAVGLQGRFDATVETLKGVLAEGRIGKVLSTAITSQGLIAGQTELESQTYLVDRESGGSLLSIPALHLLDTVQEAFNLSFQTDDQVVKIVKSDGSVAKENAKKTTPDHVMIQGSLKSGAVLSAMIRGGAPFKGSPGLEWSIYGEKGEIRITGPSAFIEIVGTNSIQLHDFASDEVVEIALKNGARCWTSGLLTND</sequence>
<dbReference type="SUPFAM" id="SSF55347">
    <property type="entry name" value="Glyceraldehyde-3-phosphate dehydrogenase-like, C-terminal domain"/>
    <property type="match status" value="1"/>
</dbReference>
<gene>
    <name evidence="2" type="primary">GAL80_1</name>
    <name evidence="2" type="ORF">ETB97_002184</name>
</gene>
<dbReference type="Proteomes" id="UP000541154">
    <property type="component" value="Unassembled WGS sequence"/>
</dbReference>
<comment type="caution">
    <text evidence="2">The sequence shown here is derived from an EMBL/GenBank/DDBJ whole genome shotgun (WGS) entry which is preliminary data.</text>
</comment>
<name>A0A8H6A4V4_PETAA</name>
<dbReference type="PANTHER" id="PTHR43708">
    <property type="entry name" value="CONSERVED EXPRESSED OXIDOREDUCTASE (EUROFUNG)"/>
    <property type="match status" value="1"/>
</dbReference>
<dbReference type="Gene3D" id="3.30.360.10">
    <property type="entry name" value="Dihydrodipicolinate Reductase, domain 2"/>
    <property type="match status" value="1"/>
</dbReference>
<dbReference type="SUPFAM" id="SSF51735">
    <property type="entry name" value="NAD(P)-binding Rossmann-fold domains"/>
    <property type="match status" value="1"/>
</dbReference>
<dbReference type="InterPro" id="IPR051317">
    <property type="entry name" value="Gfo/Idh/MocA_oxidoreduct"/>
</dbReference>
<evidence type="ECO:0000259" key="1">
    <source>
        <dbReference type="Pfam" id="PF22685"/>
    </source>
</evidence>
<protein>
    <submittedName>
        <fullName evidence="2">Transcription regulator gal80</fullName>
    </submittedName>
</protein>
<evidence type="ECO:0000313" key="2">
    <source>
        <dbReference type="EMBL" id="KAF5859925.1"/>
    </source>
</evidence>
<dbReference type="AlphaFoldDB" id="A0A8H6A4V4"/>
<dbReference type="InterPro" id="IPR036291">
    <property type="entry name" value="NAD(P)-bd_dom_sf"/>
</dbReference>